<protein>
    <submittedName>
        <fullName evidence="3">Uncharacterized protein</fullName>
    </submittedName>
</protein>
<evidence type="ECO:0000313" key="3">
    <source>
        <dbReference type="EMBL" id="AUJ25311.1"/>
    </source>
</evidence>
<dbReference type="AlphaFoldDB" id="A0A2K9J5G3"/>
<evidence type="ECO:0000256" key="1">
    <source>
        <dbReference type="SAM" id="MobiDB-lite"/>
    </source>
</evidence>
<evidence type="ECO:0000313" key="4">
    <source>
        <dbReference type="Proteomes" id="UP000234237"/>
    </source>
</evidence>
<name>A0A2K9J5G3_9BACI</name>
<dbReference type="EMBL" id="CP018622">
    <property type="protein sequence ID" value="AUJ25311.1"/>
    <property type="molecule type" value="Genomic_DNA"/>
</dbReference>
<keyword evidence="2" id="KW-0472">Membrane</keyword>
<gene>
    <name evidence="3" type="ORF">A21D_02247</name>
</gene>
<accession>A0A2K9J5G3</accession>
<proteinExistence type="predicted"/>
<sequence length="168" mass="19275">MRKNRPTDAQNRSSSQEIRSRSSQIAHACSEFAPVARKSLMLVPNSPVPRKSLMLAPNSLPFIANSLTLARSRSCASQIRSPPSKILEIRCPFVYSFVKNGTILLQYSFIKEYWMYWEVVLHIVKVKVTKGETEMEYTIQGATWFWLFVPMPVILILSFITLFTEGRK</sequence>
<evidence type="ECO:0000256" key="2">
    <source>
        <dbReference type="SAM" id="Phobius"/>
    </source>
</evidence>
<keyword evidence="2" id="KW-0812">Transmembrane</keyword>
<keyword evidence="2" id="KW-1133">Transmembrane helix</keyword>
<dbReference type="Proteomes" id="UP000234237">
    <property type="component" value="Chromosome"/>
</dbReference>
<feature type="region of interest" description="Disordered" evidence="1">
    <location>
        <begin position="1"/>
        <end position="20"/>
    </location>
</feature>
<dbReference type="RefSeq" id="WP_164085242.1">
    <property type="nucleotide sequence ID" value="NZ_CP018622.1"/>
</dbReference>
<dbReference type="KEGG" id="vpn:A21D_02247"/>
<organism evidence="3 4">
    <name type="scientific">Virgibacillus dokdonensis</name>
    <dbReference type="NCBI Taxonomy" id="302167"/>
    <lineage>
        <taxon>Bacteria</taxon>
        <taxon>Bacillati</taxon>
        <taxon>Bacillota</taxon>
        <taxon>Bacilli</taxon>
        <taxon>Bacillales</taxon>
        <taxon>Bacillaceae</taxon>
        <taxon>Virgibacillus</taxon>
    </lineage>
</organism>
<reference evidence="4" key="1">
    <citation type="submission" date="2016-11" db="EMBL/GenBank/DDBJ databases">
        <title>Complete genome sequence of Virgibacillus pantothenticus 21D, a halophilic bacterium isolated from the deep hypersaline anoxic basin Discovery in the Mediterranean Sea.</title>
        <authorList>
            <person name="Zeaiter Z."/>
            <person name="Booth J.M."/>
            <person name="Prosdocimi E.M."/>
            <person name="Mapelli F."/>
            <person name="Fusi M."/>
            <person name="Daffonchio D."/>
            <person name="Borin S."/>
            <person name="Crotti E."/>
        </authorList>
    </citation>
    <scope>NUCLEOTIDE SEQUENCE [LARGE SCALE GENOMIC DNA]</scope>
    <source>
        <strain evidence="4">21D</strain>
    </source>
</reference>
<feature type="transmembrane region" description="Helical" evidence="2">
    <location>
        <begin position="144"/>
        <end position="163"/>
    </location>
</feature>